<dbReference type="OrthoDB" id="8456359at2"/>
<dbReference type="Proteomes" id="UP000323886">
    <property type="component" value="Unassembled WGS sequence"/>
</dbReference>
<reference evidence="1 2" key="1">
    <citation type="submission" date="2019-09" db="EMBL/GenBank/DDBJ databases">
        <title>Draft Whole-Genome sequence of Blastochloris sulfoviridis DSM 729.</title>
        <authorList>
            <person name="Meyer T.E."/>
            <person name="Kyndt J.A."/>
        </authorList>
    </citation>
    <scope>NUCLEOTIDE SEQUENCE [LARGE SCALE GENOMIC DNA]</scope>
    <source>
        <strain evidence="1 2">DSM 729</strain>
    </source>
</reference>
<evidence type="ECO:0000313" key="1">
    <source>
        <dbReference type="EMBL" id="KAA5603132.1"/>
    </source>
</evidence>
<keyword evidence="2" id="KW-1185">Reference proteome</keyword>
<dbReference type="AlphaFoldDB" id="A0A5M6I4M9"/>
<sequence>MTEQARARASADLMHQAGRSKLLSCRILFRKTGSHFCGECSKFLFYRILFRKTGIHFCGECSIAARTAARCRRATG</sequence>
<organism evidence="1 2">
    <name type="scientific">Blastochloris sulfoviridis</name>
    <dbReference type="NCBI Taxonomy" id="50712"/>
    <lineage>
        <taxon>Bacteria</taxon>
        <taxon>Pseudomonadati</taxon>
        <taxon>Pseudomonadota</taxon>
        <taxon>Alphaproteobacteria</taxon>
        <taxon>Hyphomicrobiales</taxon>
        <taxon>Blastochloridaceae</taxon>
        <taxon>Blastochloris</taxon>
    </lineage>
</organism>
<comment type="caution">
    <text evidence="1">The sequence shown here is derived from an EMBL/GenBank/DDBJ whole genome shotgun (WGS) entry which is preliminary data.</text>
</comment>
<evidence type="ECO:0000313" key="2">
    <source>
        <dbReference type="Proteomes" id="UP000323886"/>
    </source>
</evidence>
<proteinExistence type="predicted"/>
<protein>
    <submittedName>
        <fullName evidence="1">Uncharacterized protein</fullName>
    </submittedName>
</protein>
<gene>
    <name evidence="1" type="ORF">F1193_02590</name>
</gene>
<dbReference type="EMBL" id="VWPL01000003">
    <property type="protein sequence ID" value="KAA5603132.1"/>
    <property type="molecule type" value="Genomic_DNA"/>
</dbReference>
<name>A0A5M6I4M9_9HYPH</name>
<accession>A0A5M6I4M9</accession>